<feature type="domain" description="DEAD-box RNA helicase Q" evidence="9">
    <location>
        <begin position="2"/>
        <end position="30"/>
    </location>
</feature>
<evidence type="ECO:0000256" key="5">
    <source>
        <dbReference type="HAMAP-Rule" id="MF_01494"/>
    </source>
</evidence>
<organism evidence="10 11">
    <name type="scientific">Paenisporosarcina antarctica</name>
    <dbReference type="NCBI Taxonomy" id="417367"/>
    <lineage>
        <taxon>Bacteria</taxon>
        <taxon>Bacillati</taxon>
        <taxon>Bacillota</taxon>
        <taxon>Bacilli</taxon>
        <taxon>Bacillales</taxon>
        <taxon>Caryophanaceae</taxon>
        <taxon>Paenisporosarcina</taxon>
    </lineage>
</organism>
<keyword evidence="2 5" id="KW-0378">Hydrolase</keyword>
<dbReference type="Gene3D" id="3.40.50.300">
    <property type="entry name" value="P-loop containing nucleotide triphosphate hydrolases"/>
    <property type="match status" value="2"/>
</dbReference>
<keyword evidence="3 5" id="KW-0347">Helicase</keyword>
<keyword evidence="5" id="KW-0694">RNA-binding</keyword>
<protein>
    <recommendedName>
        <fullName evidence="5">DEAD-box ATP-dependent RNA helicase CshB</fullName>
        <ecNumber evidence="5">3.6.4.13</ecNumber>
    </recommendedName>
</protein>
<evidence type="ECO:0000256" key="2">
    <source>
        <dbReference type="ARBA" id="ARBA00022801"/>
    </source>
</evidence>
<dbReference type="PANTHER" id="PTHR47959:SF1">
    <property type="entry name" value="ATP-DEPENDENT RNA HELICASE DBPA"/>
    <property type="match status" value="1"/>
</dbReference>
<dbReference type="AlphaFoldDB" id="A0A4P6ZWY2"/>
<dbReference type="PANTHER" id="PTHR47959">
    <property type="entry name" value="ATP-DEPENDENT RNA HELICASE RHLE-RELATED"/>
    <property type="match status" value="1"/>
</dbReference>
<feature type="short sequence motif" description="Q motif" evidence="6">
    <location>
        <begin position="2"/>
        <end position="30"/>
    </location>
</feature>
<dbReference type="EC" id="3.6.4.13" evidence="5"/>
<dbReference type="InterPro" id="IPR001650">
    <property type="entry name" value="Helicase_C-like"/>
</dbReference>
<evidence type="ECO:0000313" key="11">
    <source>
        <dbReference type="Proteomes" id="UP000294292"/>
    </source>
</evidence>
<dbReference type="PROSITE" id="PS51195">
    <property type="entry name" value="Q_MOTIF"/>
    <property type="match status" value="1"/>
</dbReference>
<evidence type="ECO:0000256" key="1">
    <source>
        <dbReference type="ARBA" id="ARBA00022741"/>
    </source>
</evidence>
<dbReference type="InterPro" id="IPR011545">
    <property type="entry name" value="DEAD/DEAH_box_helicase_dom"/>
</dbReference>
<keyword evidence="11" id="KW-1185">Reference proteome</keyword>
<evidence type="ECO:0000259" key="9">
    <source>
        <dbReference type="PROSITE" id="PS51195"/>
    </source>
</evidence>
<dbReference type="GO" id="GO:0003724">
    <property type="term" value="F:RNA helicase activity"/>
    <property type="evidence" value="ECO:0007669"/>
    <property type="project" value="UniProtKB-UniRule"/>
</dbReference>
<dbReference type="InterPro" id="IPR050079">
    <property type="entry name" value="DEAD_box_RNA_helicase"/>
</dbReference>
<dbReference type="GO" id="GO:0005829">
    <property type="term" value="C:cytosol"/>
    <property type="evidence" value="ECO:0007669"/>
    <property type="project" value="TreeGrafter"/>
</dbReference>
<dbReference type="Pfam" id="PF00271">
    <property type="entry name" value="Helicase_C"/>
    <property type="match status" value="1"/>
</dbReference>
<evidence type="ECO:0000313" key="10">
    <source>
        <dbReference type="EMBL" id="QBP40887.1"/>
    </source>
</evidence>
<dbReference type="PROSITE" id="PS51194">
    <property type="entry name" value="HELICASE_CTER"/>
    <property type="match status" value="1"/>
</dbReference>
<dbReference type="GO" id="GO:0003723">
    <property type="term" value="F:RNA binding"/>
    <property type="evidence" value="ECO:0007669"/>
    <property type="project" value="UniProtKB-UniRule"/>
</dbReference>
<dbReference type="GO" id="GO:0009409">
    <property type="term" value="P:response to cold"/>
    <property type="evidence" value="ECO:0007669"/>
    <property type="project" value="InterPro"/>
</dbReference>
<dbReference type="OrthoDB" id="9805696at2"/>
<comment type="catalytic activity">
    <reaction evidence="5">
        <text>ATP + H2O = ADP + phosphate + H(+)</text>
        <dbReference type="Rhea" id="RHEA:13065"/>
        <dbReference type="ChEBI" id="CHEBI:15377"/>
        <dbReference type="ChEBI" id="CHEBI:15378"/>
        <dbReference type="ChEBI" id="CHEBI:30616"/>
        <dbReference type="ChEBI" id="CHEBI:43474"/>
        <dbReference type="ChEBI" id="CHEBI:456216"/>
        <dbReference type="EC" id="3.6.4.13"/>
    </reaction>
</comment>
<evidence type="ECO:0000256" key="3">
    <source>
        <dbReference type="ARBA" id="ARBA00022806"/>
    </source>
</evidence>
<accession>A0A4P6ZWY2</accession>
<dbReference type="InterPro" id="IPR014014">
    <property type="entry name" value="RNA_helicase_DEAD_Q_motif"/>
</dbReference>
<evidence type="ECO:0000259" key="8">
    <source>
        <dbReference type="PROSITE" id="PS51194"/>
    </source>
</evidence>
<feature type="domain" description="Helicase C-terminal" evidence="8">
    <location>
        <begin position="230"/>
        <end position="383"/>
    </location>
</feature>
<sequence>MSKYSDYDFQPFLHNAISKLGFTEPTPIQKEIIPLILKGKSVIGQAHTGTGKTHSFLIPIVERLQADKSELQAVITSPTRELASQIFEELNKLIEGTEIQSKLFIGGTDKQRSIDKLKTQPHIVVGTPGRIRDLVQENALLVHTASLLVVDEADLAFDLGFIEEIDAFAGKMPSSLEMFVFSATIPERLQPFLKKYMESPVHIHIGEKRPAAEGIVFNLVPVRSKSKKKRLLEVMEGINPYLAIIFTNTRKNADDVANYLAEAGYRVGRIHGDLAPRERTRMMKQVRDLEYQYIVATDLASRGIDIQGISHVINFELPEDLEFFIHRVGRTARAGLKGTAITLYEPTDEDAINRIEKMGIPFVHVDVKDGEWSELKERHTRENRKKSSASEIDIKAKALVRKPKKVKPGYKRNMRWEMEAIKKRERRMKNRRK</sequence>
<dbReference type="SUPFAM" id="SSF52540">
    <property type="entry name" value="P-loop containing nucleoside triphosphate hydrolases"/>
    <property type="match status" value="1"/>
</dbReference>
<dbReference type="GO" id="GO:0006401">
    <property type="term" value="P:RNA catabolic process"/>
    <property type="evidence" value="ECO:0007669"/>
    <property type="project" value="UniProtKB-UniRule"/>
</dbReference>
<comment type="subcellular location">
    <subcellularLocation>
        <location evidence="5">Cytoplasm</location>
    </subcellularLocation>
</comment>
<dbReference type="SMART" id="SM00490">
    <property type="entry name" value="HELICc"/>
    <property type="match status" value="1"/>
</dbReference>
<dbReference type="KEGG" id="panc:E2636_07005"/>
<keyword evidence="5" id="KW-0963">Cytoplasm</keyword>
<keyword evidence="4 5" id="KW-0067">ATP-binding</keyword>
<reference evidence="10 11" key="1">
    <citation type="submission" date="2019-03" db="EMBL/GenBank/DDBJ databases">
        <title>Complete genome sequence of Paenisporosarcina antarctica CGMCC 1.6503T.</title>
        <authorList>
            <person name="Rong J.-C."/>
            <person name="Chi N.-Y."/>
            <person name="Zhang Q.-F."/>
        </authorList>
    </citation>
    <scope>NUCLEOTIDE SEQUENCE [LARGE SCALE GENOMIC DNA]</scope>
    <source>
        <strain evidence="10 11">CGMCC 1.6503</strain>
    </source>
</reference>
<dbReference type="PROSITE" id="PS51192">
    <property type="entry name" value="HELICASE_ATP_BIND_1"/>
    <property type="match status" value="1"/>
</dbReference>
<evidence type="ECO:0000256" key="6">
    <source>
        <dbReference type="PROSITE-ProRule" id="PRU00552"/>
    </source>
</evidence>
<dbReference type="InterPro" id="IPR030881">
    <property type="entry name" value="CshB"/>
</dbReference>
<dbReference type="HAMAP" id="MF_01494">
    <property type="entry name" value="DEAD_helicase_CshB"/>
    <property type="match status" value="1"/>
</dbReference>
<dbReference type="InterPro" id="IPR044742">
    <property type="entry name" value="DEAD/DEAH_RhlB"/>
</dbReference>
<gene>
    <name evidence="5" type="primary">cshB</name>
    <name evidence="10" type="ORF">E2636_07005</name>
</gene>
<dbReference type="InterPro" id="IPR027417">
    <property type="entry name" value="P-loop_NTPase"/>
</dbReference>
<dbReference type="CDD" id="cd18787">
    <property type="entry name" value="SF2_C_DEAD"/>
    <property type="match status" value="1"/>
</dbReference>
<comment type="function">
    <text evidence="5">Probable DEAD-box RNA helicase. May work in conjunction with the cold shock proteins to ensure proper initiation of transcription at low and optimal temperatures.</text>
</comment>
<dbReference type="GO" id="GO:0016887">
    <property type="term" value="F:ATP hydrolysis activity"/>
    <property type="evidence" value="ECO:0007669"/>
    <property type="project" value="RHEA"/>
</dbReference>
<keyword evidence="5" id="KW-0346">Stress response</keyword>
<evidence type="ECO:0000256" key="4">
    <source>
        <dbReference type="ARBA" id="ARBA00022840"/>
    </source>
</evidence>
<dbReference type="Proteomes" id="UP000294292">
    <property type="component" value="Chromosome"/>
</dbReference>
<keyword evidence="1 5" id="KW-0547">Nucleotide-binding</keyword>
<feature type="domain" description="Helicase ATP-binding" evidence="7">
    <location>
        <begin position="33"/>
        <end position="203"/>
    </location>
</feature>
<dbReference type="SMART" id="SM00487">
    <property type="entry name" value="DEXDc"/>
    <property type="match status" value="1"/>
</dbReference>
<dbReference type="RefSeq" id="WP_134209558.1">
    <property type="nucleotide sequence ID" value="NZ_CP038015.1"/>
</dbReference>
<dbReference type="CDD" id="cd00268">
    <property type="entry name" value="DEADc"/>
    <property type="match status" value="1"/>
</dbReference>
<dbReference type="GO" id="GO:0005524">
    <property type="term" value="F:ATP binding"/>
    <property type="evidence" value="ECO:0007669"/>
    <property type="project" value="UniProtKB-UniRule"/>
</dbReference>
<dbReference type="InterPro" id="IPR014001">
    <property type="entry name" value="Helicase_ATP-bd"/>
</dbReference>
<dbReference type="EMBL" id="CP038015">
    <property type="protein sequence ID" value="QBP40887.1"/>
    <property type="molecule type" value="Genomic_DNA"/>
</dbReference>
<proteinExistence type="inferred from homology"/>
<dbReference type="Pfam" id="PF00270">
    <property type="entry name" value="DEAD"/>
    <property type="match status" value="1"/>
</dbReference>
<evidence type="ECO:0000259" key="7">
    <source>
        <dbReference type="PROSITE" id="PS51192"/>
    </source>
</evidence>
<name>A0A4P6ZWY2_9BACL</name>
<comment type="similarity">
    <text evidence="5">Belongs to the DEAD box helicase family. CshB subfamily.</text>
</comment>